<evidence type="ECO:0000256" key="7">
    <source>
        <dbReference type="ARBA" id="ARBA00022840"/>
    </source>
</evidence>
<feature type="domain" description="CCA-adding enzyme C-terminal" evidence="13">
    <location>
        <begin position="282"/>
        <end position="427"/>
    </location>
</feature>
<feature type="binding site" evidence="10">
    <location>
        <position position="62"/>
    </location>
    <ligand>
        <name>Mg(2+)</name>
        <dbReference type="ChEBI" id="CHEBI:18420"/>
    </ligand>
</feature>
<comment type="function">
    <text evidence="10">Catalyzes the addition and repair of the essential 3'-terminal CCA sequence in tRNAs without using a nucleic acid template. Adds these three nucleotides in the order of C, C, and A to the tRNA nucleotide-73, using CTP and ATP as substrates and producing inorganic pyrophosphate. tRNA 3'-terminal CCA addition is required both for tRNA processing and repair. Also involved in tRNA surveillance by mediating tandem CCA addition to generate a CCACCA at the 3' terminus of unstable tRNAs. While stable tRNAs receive only 3'-terminal CCA, unstable tRNAs are marked with CCACCA and rapidly degraded.</text>
</comment>
<dbReference type="Pfam" id="PF21133">
    <property type="entry name" value="CAA_C"/>
    <property type="match status" value="1"/>
</dbReference>
<protein>
    <recommendedName>
        <fullName evidence="10">CCA-adding enzyme</fullName>
        <ecNumber evidence="10">2.7.7.72</ecNumber>
    </recommendedName>
    <alternativeName>
        <fullName evidence="10">CCA tRNA nucleotidyltransferase</fullName>
    </alternativeName>
    <alternativeName>
        <fullName evidence="10">tRNA CCA-pyrophosphorylase</fullName>
    </alternativeName>
    <alternativeName>
        <fullName evidence="10">tRNA adenylyl-/cytidylyl- transferase</fullName>
    </alternativeName>
    <alternativeName>
        <fullName evidence="10">tRNA nucleotidyltransferase</fullName>
    </alternativeName>
    <alternativeName>
        <fullName evidence="10">tRNA-NT</fullName>
    </alternativeName>
</protein>
<keyword evidence="1 10" id="KW-0808">Transferase</keyword>
<comment type="miscellaneous">
    <text evidence="10">A single active site specifically recognizes both ATP and CTP and is responsible for their addition.</text>
</comment>
<dbReference type="SUPFAM" id="SSF55003">
    <property type="entry name" value="PAP/Archaeal CCA-adding enzyme, C-terminal domain"/>
    <property type="match status" value="1"/>
</dbReference>
<dbReference type="GO" id="GO:0001680">
    <property type="term" value="P:tRNA 3'-terminal CCA addition"/>
    <property type="evidence" value="ECO:0007669"/>
    <property type="project" value="UniProtKB-UniRule"/>
</dbReference>
<dbReference type="SUPFAM" id="SSF81631">
    <property type="entry name" value="PAP/OAS1 substrate-binding domain"/>
    <property type="match status" value="1"/>
</dbReference>
<feature type="binding site" evidence="10">
    <location>
        <position position="165"/>
    </location>
    <ligand>
        <name>ATP</name>
        <dbReference type="ChEBI" id="CHEBI:30616"/>
    </ligand>
</feature>
<feature type="binding site" evidence="10">
    <location>
        <position position="156"/>
    </location>
    <ligand>
        <name>ATP</name>
        <dbReference type="ChEBI" id="CHEBI:30616"/>
    </ligand>
</feature>
<dbReference type="InterPro" id="IPR048833">
    <property type="entry name" value="CAA_C"/>
</dbReference>
<comment type="catalytic activity">
    <reaction evidence="10">
        <text>a tRNA precursor + 2 CTP + ATP = a tRNA with a 3' CCA end + 3 diphosphate</text>
        <dbReference type="Rhea" id="RHEA:14433"/>
        <dbReference type="Rhea" id="RHEA-COMP:10465"/>
        <dbReference type="Rhea" id="RHEA-COMP:10468"/>
        <dbReference type="ChEBI" id="CHEBI:30616"/>
        <dbReference type="ChEBI" id="CHEBI:33019"/>
        <dbReference type="ChEBI" id="CHEBI:37563"/>
        <dbReference type="ChEBI" id="CHEBI:74896"/>
        <dbReference type="ChEBI" id="CHEBI:83071"/>
        <dbReference type="EC" id="2.7.7.72"/>
    </reaction>
</comment>
<organism evidence="14 15">
    <name type="scientific">Fermentimicrarchaeum limneticum</name>
    <dbReference type="NCBI Taxonomy" id="2795018"/>
    <lineage>
        <taxon>Archaea</taxon>
        <taxon>Candidatus Micrarchaeota</taxon>
        <taxon>Candidatus Fermentimicrarchaeales</taxon>
        <taxon>Candidatus Fermentimicrarchaeaceae</taxon>
        <taxon>Candidatus Fermentimicrarchaeum</taxon>
    </lineage>
</organism>
<evidence type="ECO:0000256" key="4">
    <source>
        <dbReference type="ARBA" id="ARBA00022723"/>
    </source>
</evidence>
<feature type="binding site" evidence="10">
    <location>
        <position position="156"/>
    </location>
    <ligand>
        <name>CTP</name>
        <dbReference type="ChEBI" id="CHEBI:37563"/>
    </ligand>
</feature>
<dbReference type="InterPro" id="IPR011068">
    <property type="entry name" value="NuclTrfase_I-like_C"/>
</dbReference>
<feature type="binding site" evidence="10">
    <location>
        <position position="51"/>
    </location>
    <ligand>
        <name>CTP</name>
        <dbReference type="ChEBI" id="CHEBI:37563"/>
    </ligand>
</feature>
<keyword evidence="3 10" id="KW-0548">Nucleotidyltransferase</keyword>
<dbReference type="GO" id="GO:0005524">
    <property type="term" value="F:ATP binding"/>
    <property type="evidence" value="ECO:0007669"/>
    <property type="project" value="UniProtKB-UniRule"/>
</dbReference>
<dbReference type="Gene3D" id="3.30.460.10">
    <property type="entry name" value="Beta Polymerase, domain 2"/>
    <property type="match status" value="1"/>
</dbReference>
<reference evidence="15" key="1">
    <citation type="submission" date="2020-07" db="EMBL/GenBank/DDBJ databases">
        <title>Metabolic diversity and evolutionary history of the archaeal phylum ###Micrarchaeota### uncovered from a freshwater lake metagenome.</title>
        <authorList>
            <person name="Kadnikov V.V."/>
            <person name="Savvichev A.S."/>
            <person name="Mardanov A.V."/>
            <person name="Beletsky A.V."/>
            <person name="Chupakov A.V."/>
            <person name="Kokryatskaya N.M."/>
            <person name="Pimenov N.V."/>
            <person name="Ravin N.V."/>
        </authorList>
    </citation>
    <scope>NUCLEOTIDE SEQUENCE [LARGE SCALE GENOMIC DNA]</scope>
</reference>
<keyword evidence="6 10" id="KW-0692">RNA repair</keyword>
<dbReference type="CDD" id="cd05400">
    <property type="entry name" value="NT_2-5OAS_ClassI-CCAase"/>
    <property type="match status" value="1"/>
</dbReference>
<keyword evidence="8 10" id="KW-0460">Magnesium</keyword>
<dbReference type="PANTHER" id="PTHR39643">
    <property type="entry name" value="CCA-ADDING ENZYME"/>
    <property type="match status" value="1"/>
</dbReference>
<feature type="binding site" evidence="10">
    <location>
        <position position="113"/>
    </location>
    <ligand>
        <name>Mg(2+)</name>
        <dbReference type="ChEBI" id="CHEBI:18420"/>
    </ligand>
</feature>
<dbReference type="GO" id="GO:0000049">
    <property type="term" value="F:tRNA binding"/>
    <property type="evidence" value="ECO:0007669"/>
    <property type="project" value="UniProtKB-UniRule"/>
</dbReference>
<feature type="binding site" evidence="10">
    <location>
        <position position="60"/>
    </location>
    <ligand>
        <name>Mg(2+)</name>
        <dbReference type="ChEBI" id="CHEBI:18420"/>
    </ligand>
</feature>
<evidence type="ECO:0000256" key="9">
    <source>
        <dbReference type="ARBA" id="ARBA00022884"/>
    </source>
</evidence>
<comment type="catalytic activity">
    <reaction evidence="10">
        <text>a tRNA with a 3' CCA end + 2 CTP + ATP = a tRNA with a 3' CCACCA end + 3 diphosphate</text>
        <dbReference type="Rhea" id="RHEA:76235"/>
        <dbReference type="Rhea" id="RHEA-COMP:10468"/>
        <dbReference type="Rhea" id="RHEA-COMP:18655"/>
        <dbReference type="ChEBI" id="CHEBI:30616"/>
        <dbReference type="ChEBI" id="CHEBI:33019"/>
        <dbReference type="ChEBI" id="CHEBI:37563"/>
        <dbReference type="ChEBI" id="CHEBI:83071"/>
        <dbReference type="ChEBI" id="CHEBI:195187"/>
    </reaction>
</comment>
<dbReference type="GO" id="GO:0042245">
    <property type="term" value="P:RNA repair"/>
    <property type="evidence" value="ECO:0007669"/>
    <property type="project" value="UniProtKB-KW"/>
</dbReference>
<feature type="binding site" evidence="10">
    <location>
        <position position="136"/>
    </location>
    <ligand>
        <name>ATP</name>
        <dbReference type="ChEBI" id="CHEBI:30616"/>
    </ligand>
</feature>
<dbReference type="SUPFAM" id="SSF81301">
    <property type="entry name" value="Nucleotidyltransferase"/>
    <property type="match status" value="1"/>
</dbReference>
<evidence type="ECO:0000256" key="8">
    <source>
        <dbReference type="ARBA" id="ARBA00022842"/>
    </source>
</evidence>
<evidence type="ECO:0000256" key="2">
    <source>
        <dbReference type="ARBA" id="ARBA00022694"/>
    </source>
</evidence>
<dbReference type="NCBIfam" id="TIGR03671">
    <property type="entry name" value="cca_archaeal"/>
    <property type="match status" value="1"/>
</dbReference>
<feature type="binding site" evidence="10">
    <location>
        <position position="48"/>
    </location>
    <ligand>
        <name>ATP</name>
        <dbReference type="ChEBI" id="CHEBI:30616"/>
    </ligand>
</feature>
<keyword evidence="7 10" id="KW-0067">ATP-binding</keyword>
<dbReference type="PIRSF" id="PIRSF005335">
    <property type="entry name" value="CCA_arch"/>
    <property type="match status" value="1"/>
</dbReference>
<dbReference type="EC" id="2.7.7.72" evidence="10"/>
<dbReference type="EMBL" id="CP058998">
    <property type="protein sequence ID" value="QLJ53467.1"/>
    <property type="molecule type" value="Genomic_DNA"/>
</dbReference>
<feature type="binding site" evidence="10">
    <location>
        <position position="48"/>
    </location>
    <ligand>
        <name>CTP</name>
        <dbReference type="ChEBI" id="CHEBI:37563"/>
    </ligand>
</feature>
<dbReference type="HAMAP" id="MF_01264">
    <property type="entry name" value="CCA_arch"/>
    <property type="match status" value="1"/>
</dbReference>
<evidence type="ECO:0000259" key="12">
    <source>
        <dbReference type="Pfam" id="PF09249"/>
    </source>
</evidence>
<feature type="binding site" evidence="10">
    <location>
        <position position="165"/>
    </location>
    <ligand>
        <name>CTP</name>
        <dbReference type="ChEBI" id="CHEBI:37563"/>
    </ligand>
</feature>
<feature type="binding site" evidence="10">
    <location>
        <position position="51"/>
    </location>
    <ligand>
        <name>ATP</name>
        <dbReference type="ChEBI" id="CHEBI:30616"/>
    </ligand>
</feature>
<dbReference type="Gene3D" id="3.30.70.590">
    <property type="entry name" value="Poly(A) polymerase predicted RNA binding domain"/>
    <property type="match status" value="1"/>
</dbReference>
<evidence type="ECO:0000259" key="13">
    <source>
        <dbReference type="Pfam" id="PF21133"/>
    </source>
</evidence>
<feature type="domain" description="Polymerase nucleotidyl transferase" evidence="11">
    <location>
        <begin position="29"/>
        <end position="96"/>
    </location>
</feature>
<dbReference type="InterPro" id="IPR002934">
    <property type="entry name" value="Polymerase_NTP_transf_dom"/>
</dbReference>
<evidence type="ECO:0000313" key="15">
    <source>
        <dbReference type="Proteomes" id="UP000510821"/>
    </source>
</evidence>
<dbReference type="AlphaFoldDB" id="A0A7D5XQE5"/>
<dbReference type="InterPro" id="IPR042090">
    <property type="entry name" value="CCA_tRNA_nucleotrans_2"/>
</dbReference>
<dbReference type="KEGG" id="flt:Sv326_1292"/>
<evidence type="ECO:0000256" key="5">
    <source>
        <dbReference type="ARBA" id="ARBA00022741"/>
    </source>
</evidence>
<dbReference type="InterPro" id="IPR015329">
    <property type="entry name" value="tRNA_NucTransf2"/>
</dbReference>
<name>A0A7D5XQE5_FERL1</name>
<evidence type="ECO:0000256" key="3">
    <source>
        <dbReference type="ARBA" id="ARBA00022695"/>
    </source>
</evidence>
<dbReference type="Proteomes" id="UP000510821">
    <property type="component" value="Chromosome"/>
</dbReference>
<comment type="subunit">
    <text evidence="10">Homodimer.</text>
</comment>
<feature type="binding site" evidence="10">
    <location>
        <position position="136"/>
    </location>
    <ligand>
        <name>CTP</name>
        <dbReference type="ChEBI" id="CHEBI:37563"/>
    </ligand>
</feature>
<dbReference type="GO" id="GO:0004810">
    <property type="term" value="F:CCA tRNA nucleotidyltransferase activity"/>
    <property type="evidence" value="ECO:0007669"/>
    <property type="project" value="UniProtKB-UniRule"/>
</dbReference>
<keyword evidence="9 10" id="KW-0694">RNA-binding</keyword>
<evidence type="ECO:0000256" key="6">
    <source>
        <dbReference type="ARBA" id="ARBA00022800"/>
    </source>
</evidence>
<dbReference type="GO" id="GO:0000287">
    <property type="term" value="F:magnesium ion binding"/>
    <property type="evidence" value="ECO:0007669"/>
    <property type="project" value="UniProtKB-UniRule"/>
</dbReference>
<proteinExistence type="inferred from homology"/>
<keyword evidence="4 10" id="KW-0479">Metal-binding</keyword>
<dbReference type="PANTHER" id="PTHR39643:SF1">
    <property type="entry name" value="CCA-ADDING ENZYME"/>
    <property type="match status" value="1"/>
</dbReference>
<comment type="similarity">
    <text evidence="10">Belongs to the tRNA nucleotidyltransferase/poly(A) polymerase family. Archaeal CCA-adding enzyme subfamily.</text>
</comment>
<feature type="domain" description="tRNA nucleotidyltransferase substrate binding" evidence="12">
    <location>
        <begin position="150"/>
        <end position="264"/>
    </location>
</feature>
<sequence length="455" mass="52565">MEKLLKEVLERIKPTPEEKEWEFQISAWVKSRLRRFIPKNVELEIVGSIAKNTDLRNDRDVDLFMLFPKGTSRKVLENKGLEYAKKAVFPHKWQVGYAEHPYLKADVEGCDIEIVPSFKITDIKEKASAVDRSPLHTKYILSKLDEKKCDEVRLLKQFLKRIGVYGAELKVEGFSGYLCELLIVRYGSFIELLKHASTWHRSAIDIEGYYTEKEMRQKFNTSLIVIDPVDRNRNVAAAVSAISLSKFILASRAFVKKPTESFFFAYERGFSKTEIEKKMRRRGTKLVALVFPAPKVVPDILWPQLRKAANSIVKHMELVEFKLFGFDFWSDERKRCVILLEFSIHKLPAVRKAIGPSVVYEKDVGSFIKKHKNAVEGPLVEGDKVVAVEKRRITDAVEFAKMIMKKPNSYAIPSHISKSIKKGYVLVDDDILKESFNEFVDSYLSRKEFFIKNLL</sequence>
<dbReference type="InterPro" id="IPR006116">
    <property type="entry name" value="NT_2-5OAS_ClassI-CCAase"/>
</dbReference>
<gene>
    <name evidence="10" type="primary">cca</name>
    <name evidence="14" type="ORF">Sv326_1292</name>
</gene>
<evidence type="ECO:0000313" key="14">
    <source>
        <dbReference type="EMBL" id="QLJ53467.1"/>
    </source>
</evidence>
<dbReference type="InterPro" id="IPR043519">
    <property type="entry name" value="NT_sf"/>
</dbReference>
<comment type="cofactor">
    <cofactor evidence="10">
        <name>Mg(2+)</name>
        <dbReference type="ChEBI" id="CHEBI:18420"/>
    </cofactor>
</comment>
<keyword evidence="5 10" id="KW-0547">Nucleotide-binding</keyword>
<dbReference type="Pfam" id="PF09249">
    <property type="entry name" value="tRNA_NucTransf2"/>
    <property type="match status" value="1"/>
</dbReference>
<evidence type="ECO:0000256" key="10">
    <source>
        <dbReference type="HAMAP-Rule" id="MF_01264"/>
    </source>
</evidence>
<dbReference type="InterPro" id="IPR008229">
    <property type="entry name" value="CCA-adding_arc"/>
</dbReference>
<dbReference type="Gene3D" id="3.30.70.1550">
    <property type="entry name" value="Archaeal tRNA CCA-adding enzyme catalytic domain"/>
    <property type="match status" value="1"/>
</dbReference>
<keyword evidence="2 10" id="KW-0819">tRNA processing</keyword>
<dbReference type="Gene3D" id="1.10.1410.30">
    <property type="entry name" value="CCA tRNA nucleotidyltransferase, domain 2"/>
    <property type="match status" value="1"/>
</dbReference>
<evidence type="ECO:0000256" key="1">
    <source>
        <dbReference type="ARBA" id="ARBA00022679"/>
    </source>
</evidence>
<accession>A0A7D5XQE5</accession>
<dbReference type="Pfam" id="PF01909">
    <property type="entry name" value="NTP_transf_2"/>
    <property type="match status" value="1"/>
</dbReference>
<evidence type="ECO:0000259" key="11">
    <source>
        <dbReference type="Pfam" id="PF01909"/>
    </source>
</evidence>